<organism evidence="4 5">
    <name type="scientific">Fusarium flagelliforme</name>
    <dbReference type="NCBI Taxonomy" id="2675880"/>
    <lineage>
        <taxon>Eukaryota</taxon>
        <taxon>Fungi</taxon>
        <taxon>Dikarya</taxon>
        <taxon>Ascomycota</taxon>
        <taxon>Pezizomycotina</taxon>
        <taxon>Sordariomycetes</taxon>
        <taxon>Hypocreomycetidae</taxon>
        <taxon>Hypocreales</taxon>
        <taxon>Nectriaceae</taxon>
        <taxon>Fusarium</taxon>
        <taxon>Fusarium incarnatum-equiseti species complex</taxon>
    </lineage>
</organism>
<dbReference type="SUPFAM" id="SSF51735">
    <property type="entry name" value="NAD(P)-binding Rossmann-fold domains"/>
    <property type="match status" value="1"/>
</dbReference>
<dbReference type="Gene3D" id="3.90.180.10">
    <property type="entry name" value="Medium-chain alcohol dehydrogenases, catalytic domain"/>
    <property type="match status" value="1"/>
</dbReference>
<dbReference type="EMBL" id="PXXK01000193">
    <property type="protein sequence ID" value="RFN48847.1"/>
    <property type="molecule type" value="Genomic_DNA"/>
</dbReference>
<dbReference type="CDD" id="cd08249">
    <property type="entry name" value="enoyl_reductase_like"/>
    <property type="match status" value="1"/>
</dbReference>
<sequence length="347" mass="37399">MNSVSEPNTASLLPTKQGILIPGERPIPSPGHGELLVRNEVVAANPSDWKVQSFGVLIEEFPGVLGSELAGTVISVGPGITRFKPGDRVTGFATGVIYPNSDKAAFQKYTIMDEVATSHLPDNVAFEDGVVFPVGMITASIALFDSMGLPLRKIRDEERGAIFIWSGASSTGISALQIAHSIGLSVYVAASPKHHDWLKSLGATEAWDYRDPEISQKLNQAVETARLKIRAVLDARSEGSSFDSVAEILNTVDSSQGIKLSTLFPFPADKTLPSGVEVHHTDCSRFTEDYPHITKWLFEGWLHENLQDGTLKVAPRPHVIEGGLGAAQKMLDTLKAGASGEKFIMKV</sequence>
<dbReference type="PANTHER" id="PTHR45348">
    <property type="entry name" value="HYPOTHETICAL OXIDOREDUCTASE (EUROFUNG)"/>
    <property type="match status" value="1"/>
</dbReference>
<dbReference type="SMART" id="SM00829">
    <property type="entry name" value="PKS_ER"/>
    <property type="match status" value="1"/>
</dbReference>
<dbReference type="InterPro" id="IPR036291">
    <property type="entry name" value="NAD(P)-bd_dom_sf"/>
</dbReference>
<comment type="caution">
    <text evidence="4">The sequence shown here is derived from an EMBL/GenBank/DDBJ whole genome shotgun (WGS) entry which is preliminary data.</text>
</comment>
<proteinExistence type="inferred from homology"/>
<protein>
    <recommendedName>
        <fullName evidence="3">Enoyl reductase (ER) domain-containing protein</fullName>
    </recommendedName>
</protein>
<evidence type="ECO:0000313" key="5">
    <source>
        <dbReference type="Proteomes" id="UP000265631"/>
    </source>
</evidence>
<keyword evidence="5" id="KW-1185">Reference proteome</keyword>
<dbReference type="SUPFAM" id="SSF50129">
    <property type="entry name" value="GroES-like"/>
    <property type="match status" value="1"/>
</dbReference>
<dbReference type="Proteomes" id="UP000265631">
    <property type="component" value="Unassembled WGS sequence"/>
</dbReference>
<dbReference type="InterPro" id="IPR047122">
    <property type="entry name" value="Trans-enoyl_RdTase-like"/>
</dbReference>
<accession>A0A395MM41</accession>
<reference evidence="4 5" key="1">
    <citation type="journal article" date="2018" name="PLoS Pathog.">
        <title>Evolution of structural diversity of trichothecenes, a family of toxins produced by plant pathogenic and entomopathogenic fungi.</title>
        <authorList>
            <person name="Proctor R.H."/>
            <person name="McCormick S.P."/>
            <person name="Kim H.S."/>
            <person name="Cardoza R.E."/>
            <person name="Stanley A.M."/>
            <person name="Lindo L."/>
            <person name="Kelly A."/>
            <person name="Brown D.W."/>
            <person name="Lee T."/>
            <person name="Vaughan M.M."/>
            <person name="Alexander N.J."/>
            <person name="Busman M."/>
            <person name="Gutierrez S."/>
        </authorList>
    </citation>
    <scope>NUCLEOTIDE SEQUENCE [LARGE SCALE GENOMIC DNA]</scope>
    <source>
        <strain evidence="4 5">NRRL 13405</strain>
    </source>
</reference>
<dbReference type="GO" id="GO:0016651">
    <property type="term" value="F:oxidoreductase activity, acting on NAD(P)H"/>
    <property type="evidence" value="ECO:0007669"/>
    <property type="project" value="InterPro"/>
</dbReference>
<dbReference type="Pfam" id="PF08240">
    <property type="entry name" value="ADH_N"/>
    <property type="match status" value="1"/>
</dbReference>
<keyword evidence="2" id="KW-0560">Oxidoreductase</keyword>
<name>A0A395MM41_9HYPO</name>
<dbReference type="InterPro" id="IPR011032">
    <property type="entry name" value="GroES-like_sf"/>
</dbReference>
<evidence type="ECO:0000256" key="2">
    <source>
        <dbReference type="ARBA" id="ARBA00023002"/>
    </source>
</evidence>
<dbReference type="PANTHER" id="PTHR45348:SF2">
    <property type="entry name" value="ZINC-TYPE ALCOHOL DEHYDROGENASE-LIKE PROTEIN C2E1P3.01"/>
    <property type="match status" value="1"/>
</dbReference>
<comment type="similarity">
    <text evidence="1">Belongs to the zinc-containing alcohol dehydrogenase family.</text>
</comment>
<gene>
    <name evidence="4" type="ORF">FIE12Z_6902</name>
</gene>
<evidence type="ECO:0000259" key="3">
    <source>
        <dbReference type="SMART" id="SM00829"/>
    </source>
</evidence>
<dbReference type="InterPro" id="IPR013154">
    <property type="entry name" value="ADH-like_N"/>
</dbReference>
<dbReference type="STRING" id="2594813.A0A395MM41"/>
<feature type="domain" description="Enoyl reductase (ER)" evidence="3">
    <location>
        <begin position="18"/>
        <end position="345"/>
    </location>
</feature>
<dbReference type="AlphaFoldDB" id="A0A395MM41"/>
<evidence type="ECO:0000313" key="4">
    <source>
        <dbReference type="EMBL" id="RFN48847.1"/>
    </source>
</evidence>
<dbReference type="Gene3D" id="3.40.50.720">
    <property type="entry name" value="NAD(P)-binding Rossmann-like Domain"/>
    <property type="match status" value="1"/>
</dbReference>
<dbReference type="InterPro" id="IPR020843">
    <property type="entry name" value="ER"/>
</dbReference>
<evidence type="ECO:0000256" key="1">
    <source>
        <dbReference type="ARBA" id="ARBA00008072"/>
    </source>
</evidence>